<sequence>MSIIADTLSSLSLGSAQTHAHLTLIPLIGETLGEADYRLLDAALAQGCARVTEVSEAGVVPELQVHNQCADPILLLDGEELVGAKQNRILNLSVLVPAGRTTTIPVSCVEAGRWRADAAELRSAGRAHFAAGRARKSHKVSESLARRGSRESDQSEVWQDISEKAARMAVRSSTNAAAALYSAHEDRLQGYLDAFRPVEQQRGALFLLNQQVLSCDLFDAAETCAATLPKLVRSCALDALDAALETPEQEAVHPSAEQAAASFLSVLAATDVQVFPAVGLGEDLRISGDQVTGGALCIEERLIHLCAFPHAASSGQRSRPSQMARASQRHRGRA</sequence>
<accession>A0A9X0WC97</accession>
<keyword evidence="4" id="KW-1185">Reference proteome</keyword>
<dbReference type="RefSeq" id="WP_200248110.1">
    <property type="nucleotide sequence ID" value="NZ_JAXUFI010000027.1"/>
</dbReference>
<dbReference type="EMBL" id="NRRY01000047">
    <property type="protein sequence ID" value="MBK1620756.1"/>
    <property type="molecule type" value="Genomic_DNA"/>
</dbReference>
<dbReference type="Proteomes" id="UP001138768">
    <property type="component" value="Unassembled WGS sequence"/>
</dbReference>
<dbReference type="InterPro" id="IPR046699">
    <property type="entry name" value="ARPP-1"/>
</dbReference>
<evidence type="ECO:0000259" key="2">
    <source>
        <dbReference type="Pfam" id="PF20208"/>
    </source>
</evidence>
<feature type="region of interest" description="Disordered" evidence="1">
    <location>
        <begin position="312"/>
        <end position="334"/>
    </location>
</feature>
<feature type="domain" description="ARG and Rhodanese-Phosphatase-superfamily-associated" evidence="2">
    <location>
        <begin position="11"/>
        <end position="308"/>
    </location>
</feature>
<evidence type="ECO:0000256" key="1">
    <source>
        <dbReference type="SAM" id="MobiDB-lite"/>
    </source>
</evidence>
<proteinExistence type="predicted"/>
<evidence type="ECO:0000313" key="3">
    <source>
        <dbReference type="EMBL" id="MBK1620756.1"/>
    </source>
</evidence>
<name>A0A9X0WC97_9GAMM</name>
<reference evidence="3 4" key="1">
    <citation type="journal article" date="2020" name="Microorganisms">
        <title>Osmotic Adaptation and Compatible Solute Biosynthesis of Phototrophic Bacteria as Revealed from Genome Analyses.</title>
        <authorList>
            <person name="Imhoff J.F."/>
            <person name="Rahn T."/>
            <person name="Kunzel S."/>
            <person name="Keller A."/>
            <person name="Neulinger S.C."/>
        </authorList>
    </citation>
    <scope>NUCLEOTIDE SEQUENCE [LARGE SCALE GENOMIC DNA]</scope>
    <source>
        <strain evidence="3 4">DSM 25653</strain>
    </source>
</reference>
<dbReference type="Pfam" id="PF20208">
    <property type="entry name" value="ARPP-1"/>
    <property type="match status" value="1"/>
</dbReference>
<feature type="compositionally biased region" description="Polar residues" evidence="1">
    <location>
        <begin position="313"/>
        <end position="325"/>
    </location>
</feature>
<dbReference type="AlphaFoldDB" id="A0A9X0WC97"/>
<evidence type="ECO:0000313" key="4">
    <source>
        <dbReference type="Proteomes" id="UP001138768"/>
    </source>
</evidence>
<comment type="caution">
    <text evidence="3">The sequence shown here is derived from an EMBL/GenBank/DDBJ whole genome shotgun (WGS) entry which is preliminary data.</text>
</comment>
<organism evidence="3 4">
    <name type="scientific">Lamprobacter modestohalophilus</name>
    <dbReference type="NCBI Taxonomy" id="1064514"/>
    <lineage>
        <taxon>Bacteria</taxon>
        <taxon>Pseudomonadati</taxon>
        <taxon>Pseudomonadota</taxon>
        <taxon>Gammaproteobacteria</taxon>
        <taxon>Chromatiales</taxon>
        <taxon>Chromatiaceae</taxon>
        <taxon>Lamprobacter</taxon>
    </lineage>
</organism>
<protein>
    <recommendedName>
        <fullName evidence="2">ARG and Rhodanese-Phosphatase-superfamily-associated domain-containing protein</fullName>
    </recommendedName>
</protein>
<gene>
    <name evidence="3" type="ORF">CKO42_20440</name>
</gene>